<gene>
    <name evidence="1" type="ORF">A0H81_03678</name>
</gene>
<sequence length="87" mass="9427">MARLPNTGYRGFGSGRLNTSLKFHQEASMGEICHSDRLFNKDRMNTSNLADLSEAVPVAISAESLPTAAVPCFRPNTIPSDVTKSTK</sequence>
<dbReference type="Proteomes" id="UP000092993">
    <property type="component" value="Unassembled WGS sequence"/>
</dbReference>
<organism evidence="1 2">
    <name type="scientific">Grifola frondosa</name>
    <name type="common">Maitake</name>
    <name type="synonym">Polyporus frondosus</name>
    <dbReference type="NCBI Taxonomy" id="5627"/>
    <lineage>
        <taxon>Eukaryota</taxon>
        <taxon>Fungi</taxon>
        <taxon>Dikarya</taxon>
        <taxon>Basidiomycota</taxon>
        <taxon>Agaricomycotina</taxon>
        <taxon>Agaricomycetes</taxon>
        <taxon>Polyporales</taxon>
        <taxon>Grifolaceae</taxon>
        <taxon>Grifola</taxon>
    </lineage>
</organism>
<name>A0A1C7MKL3_GRIFR</name>
<accession>A0A1C7MKL3</accession>
<comment type="caution">
    <text evidence="1">The sequence shown here is derived from an EMBL/GenBank/DDBJ whole genome shotgun (WGS) entry which is preliminary data.</text>
</comment>
<reference evidence="1 2" key="1">
    <citation type="submission" date="2016-03" db="EMBL/GenBank/DDBJ databases">
        <title>Whole genome sequencing of Grifola frondosa 9006-11.</title>
        <authorList>
            <person name="Min B."/>
            <person name="Park H."/>
            <person name="Kim J.-G."/>
            <person name="Cho H."/>
            <person name="Oh Y.-L."/>
            <person name="Kong W.-S."/>
            <person name="Choi I.-G."/>
        </authorList>
    </citation>
    <scope>NUCLEOTIDE SEQUENCE [LARGE SCALE GENOMIC DNA]</scope>
    <source>
        <strain evidence="1 2">9006-11</strain>
    </source>
</reference>
<dbReference type="EMBL" id="LUGG01000003">
    <property type="protein sequence ID" value="OBZ76966.1"/>
    <property type="molecule type" value="Genomic_DNA"/>
</dbReference>
<keyword evidence="2" id="KW-1185">Reference proteome</keyword>
<evidence type="ECO:0000313" key="1">
    <source>
        <dbReference type="EMBL" id="OBZ76966.1"/>
    </source>
</evidence>
<evidence type="ECO:0000313" key="2">
    <source>
        <dbReference type="Proteomes" id="UP000092993"/>
    </source>
</evidence>
<proteinExistence type="predicted"/>
<protein>
    <submittedName>
        <fullName evidence="1">Uncharacterized protein</fullName>
    </submittedName>
</protein>
<dbReference type="AlphaFoldDB" id="A0A1C7MKL3"/>